<dbReference type="InterPro" id="IPR003594">
    <property type="entry name" value="HATPase_dom"/>
</dbReference>
<dbReference type="OrthoDB" id="2015534at2759"/>
<dbReference type="SMART" id="SM00387">
    <property type="entry name" value="HATPase_c"/>
    <property type="match status" value="1"/>
</dbReference>
<dbReference type="PROSITE" id="PS50112">
    <property type="entry name" value="PAS"/>
    <property type="match status" value="2"/>
</dbReference>
<keyword evidence="2" id="KW-0716">Sensory transduction</keyword>
<evidence type="ECO:0008006" key="9">
    <source>
        <dbReference type="Google" id="ProtNLM"/>
    </source>
</evidence>
<proteinExistence type="predicted"/>
<evidence type="ECO:0000256" key="1">
    <source>
        <dbReference type="ARBA" id="ARBA00022543"/>
    </source>
</evidence>
<dbReference type="SMART" id="SM00091">
    <property type="entry name" value="PAS"/>
    <property type="match status" value="1"/>
</dbReference>
<evidence type="ECO:0000256" key="3">
    <source>
        <dbReference type="ARBA" id="ARBA00022991"/>
    </source>
</evidence>
<sequence>MISRQLGDVEIQGINELSSVAREMVRLIETATVPIFAVDADGMINGWNAKVAELVGLSVEDAMGKSLVKDLVFEDYAAEIEKFLQRALRGEEDKNVEIKLRTFGSQQLKNAIYVIVNACSSRDYTNNIVGVCFIGHDVTGQKTVMDKFIHIQEWNVAMEKLTGWLRRDIIGKLLVGEVFGSCCRLKGPDTLTKFMIVLHNAVEGQETEKFPISFFDKTGKYIQALFTANPKRDLEGRVTGMTELSDDQKQFLETSASCTRQMKKVLKDASMDRIDNISLELDKSDFMLGTVINAIVSQVMILLRERGLQLIRDIPEEVKLMSVQGDELRIQQVLADFLSSMVKCALCPEGWVEIQIKPSLKNSDGINIVVLEFRICCPGDGLPPEVVQDMFCNSRWTTNEGLGLSISRRILSLMDGGVKYIRESERCYFLINICLPASQTLIVDQK</sequence>
<dbReference type="InterPro" id="IPR000014">
    <property type="entry name" value="PAS"/>
</dbReference>
<dbReference type="InterPro" id="IPR035965">
    <property type="entry name" value="PAS-like_dom_sf"/>
</dbReference>
<evidence type="ECO:0000256" key="4">
    <source>
        <dbReference type="ARBA" id="ARBA00023170"/>
    </source>
</evidence>
<accession>A0A835Q172</accession>
<dbReference type="GO" id="GO:0006355">
    <property type="term" value="P:regulation of DNA-templated transcription"/>
    <property type="evidence" value="ECO:0007669"/>
    <property type="project" value="InterPro"/>
</dbReference>
<reference evidence="7 8" key="1">
    <citation type="journal article" date="2020" name="Nat. Food">
        <title>A phased Vanilla planifolia genome enables genetic improvement of flavour and production.</title>
        <authorList>
            <person name="Hasing T."/>
            <person name="Tang H."/>
            <person name="Brym M."/>
            <person name="Khazi F."/>
            <person name="Huang T."/>
            <person name="Chambers A.H."/>
        </authorList>
    </citation>
    <scope>NUCLEOTIDE SEQUENCE [LARGE SCALE GENOMIC DNA]</scope>
    <source>
        <tissue evidence="7">Leaf</tissue>
    </source>
</reference>
<dbReference type="SUPFAM" id="SSF55874">
    <property type="entry name" value="ATPase domain of HSP90 chaperone/DNA topoisomerase II/histidine kinase"/>
    <property type="match status" value="1"/>
</dbReference>
<dbReference type="PANTHER" id="PTHR47876">
    <property type="entry name" value="OS08G0260000 PROTEIN"/>
    <property type="match status" value="1"/>
</dbReference>
<evidence type="ECO:0000259" key="5">
    <source>
        <dbReference type="PROSITE" id="PS50109"/>
    </source>
</evidence>
<keyword evidence="1" id="KW-0600">Photoreceptor protein</keyword>
<dbReference type="GO" id="GO:0009881">
    <property type="term" value="F:photoreceptor activity"/>
    <property type="evidence" value="ECO:0007669"/>
    <property type="project" value="UniProtKB-KW"/>
</dbReference>
<keyword evidence="3" id="KW-0157">Chromophore</keyword>
<dbReference type="Proteomes" id="UP000639772">
    <property type="component" value="Chromosome 11"/>
</dbReference>
<evidence type="ECO:0000313" key="8">
    <source>
        <dbReference type="Proteomes" id="UP000639772"/>
    </source>
</evidence>
<dbReference type="Pfam" id="PF00989">
    <property type="entry name" value="PAS"/>
    <property type="match status" value="2"/>
</dbReference>
<dbReference type="InterPro" id="IPR013767">
    <property type="entry name" value="PAS_fold"/>
</dbReference>
<comment type="caution">
    <text evidence="7">The sequence shown here is derived from an EMBL/GenBank/DDBJ whole genome shotgun (WGS) entry which is preliminary data.</text>
</comment>
<keyword evidence="4" id="KW-0675">Receptor</keyword>
<dbReference type="Pfam" id="PF02518">
    <property type="entry name" value="HATPase_c"/>
    <property type="match status" value="1"/>
</dbReference>
<organism evidence="7 8">
    <name type="scientific">Vanilla planifolia</name>
    <name type="common">Vanilla</name>
    <dbReference type="NCBI Taxonomy" id="51239"/>
    <lineage>
        <taxon>Eukaryota</taxon>
        <taxon>Viridiplantae</taxon>
        <taxon>Streptophyta</taxon>
        <taxon>Embryophyta</taxon>
        <taxon>Tracheophyta</taxon>
        <taxon>Spermatophyta</taxon>
        <taxon>Magnoliopsida</taxon>
        <taxon>Liliopsida</taxon>
        <taxon>Asparagales</taxon>
        <taxon>Orchidaceae</taxon>
        <taxon>Vanilloideae</taxon>
        <taxon>Vanilleae</taxon>
        <taxon>Vanilla</taxon>
    </lineage>
</organism>
<dbReference type="PRINTS" id="PR01033">
    <property type="entry name" value="PHYTOCHROME"/>
</dbReference>
<name>A0A835Q172_VANPL</name>
<dbReference type="NCBIfam" id="TIGR00229">
    <property type="entry name" value="sensory_box"/>
    <property type="match status" value="1"/>
</dbReference>
<feature type="domain" description="Histidine kinase" evidence="5">
    <location>
        <begin position="226"/>
        <end position="439"/>
    </location>
</feature>
<dbReference type="Gene3D" id="3.30.450.20">
    <property type="entry name" value="PAS domain"/>
    <property type="match status" value="2"/>
</dbReference>
<dbReference type="PANTHER" id="PTHR47876:SF3">
    <property type="entry name" value="PHYTOCHROME 1"/>
    <property type="match status" value="1"/>
</dbReference>
<gene>
    <name evidence="7" type="ORF">HPP92_020717</name>
</gene>
<dbReference type="EMBL" id="JADCNM010000011">
    <property type="protein sequence ID" value="KAG0462241.1"/>
    <property type="molecule type" value="Genomic_DNA"/>
</dbReference>
<dbReference type="CDD" id="cd00130">
    <property type="entry name" value="PAS"/>
    <property type="match status" value="2"/>
</dbReference>
<dbReference type="AlphaFoldDB" id="A0A835Q172"/>
<feature type="domain" description="PAS" evidence="6">
    <location>
        <begin position="20"/>
        <end position="91"/>
    </location>
</feature>
<dbReference type="FunFam" id="3.30.450.20:FF:000039">
    <property type="entry name" value="Phytochrome"/>
    <property type="match status" value="1"/>
</dbReference>
<dbReference type="InterPro" id="IPR001294">
    <property type="entry name" value="Phytochrome"/>
</dbReference>
<evidence type="ECO:0000259" key="6">
    <source>
        <dbReference type="PROSITE" id="PS50112"/>
    </source>
</evidence>
<dbReference type="InterPro" id="IPR036890">
    <property type="entry name" value="HATPase_C_sf"/>
</dbReference>
<dbReference type="Gene3D" id="3.30.565.10">
    <property type="entry name" value="Histidine kinase-like ATPase, C-terminal domain"/>
    <property type="match status" value="1"/>
</dbReference>
<evidence type="ECO:0000313" key="7">
    <source>
        <dbReference type="EMBL" id="KAG0462241.1"/>
    </source>
</evidence>
<feature type="domain" description="PAS" evidence="6">
    <location>
        <begin position="151"/>
        <end position="205"/>
    </location>
</feature>
<protein>
    <recommendedName>
        <fullName evidence="9">Phytochrome</fullName>
    </recommendedName>
</protein>
<evidence type="ECO:0000256" key="2">
    <source>
        <dbReference type="ARBA" id="ARBA00022606"/>
    </source>
</evidence>
<dbReference type="SUPFAM" id="SSF55785">
    <property type="entry name" value="PYP-like sensor domain (PAS domain)"/>
    <property type="match status" value="2"/>
</dbReference>
<dbReference type="PROSITE" id="PS50109">
    <property type="entry name" value="HIS_KIN"/>
    <property type="match status" value="1"/>
</dbReference>
<dbReference type="GO" id="GO:0009584">
    <property type="term" value="P:detection of visible light"/>
    <property type="evidence" value="ECO:0007669"/>
    <property type="project" value="InterPro"/>
</dbReference>
<dbReference type="InterPro" id="IPR005467">
    <property type="entry name" value="His_kinase_dom"/>
</dbReference>